<protein>
    <submittedName>
        <fullName evidence="1">Uncharacterized protein</fullName>
    </submittedName>
</protein>
<name>A0A0B2R6H0_GLYSO</name>
<reference evidence="1" key="1">
    <citation type="submission" date="2014-07" db="EMBL/GenBank/DDBJ databases">
        <title>Identification of a novel salt tolerance gene in wild soybean by whole-genome sequencing.</title>
        <authorList>
            <person name="Lam H.-M."/>
            <person name="Qi X."/>
            <person name="Li M.-W."/>
            <person name="Liu X."/>
            <person name="Xie M."/>
            <person name="Ni M."/>
            <person name="Xu X."/>
        </authorList>
    </citation>
    <scope>NUCLEOTIDE SEQUENCE [LARGE SCALE GENOMIC DNA]</scope>
    <source>
        <tissue evidence="1">Root</tissue>
    </source>
</reference>
<dbReference type="AlphaFoldDB" id="A0A0B2R6H0"/>
<organism evidence="1">
    <name type="scientific">Glycine soja</name>
    <name type="common">Wild soybean</name>
    <dbReference type="NCBI Taxonomy" id="3848"/>
    <lineage>
        <taxon>Eukaryota</taxon>
        <taxon>Viridiplantae</taxon>
        <taxon>Streptophyta</taxon>
        <taxon>Embryophyta</taxon>
        <taxon>Tracheophyta</taxon>
        <taxon>Spermatophyta</taxon>
        <taxon>Magnoliopsida</taxon>
        <taxon>eudicotyledons</taxon>
        <taxon>Gunneridae</taxon>
        <taxon>Pentapetalae</taxon>
        <taxon>rosids</taxon>
        <taxon>fabids</taxon>
        <taxon>Fabales</taxon>
        <taxon>Fabaceae</taxon>
        <taxon>Papilionoideae</taxon>
        <taxon>50 kb inversion clade</taxon>
        <taxon>NPAAA clade</taxon>
        <taxon>indigoferoid/millettioid clade</taxon>
        <taxon>Phaseoleae</taxon>
        <taxon>Glycine</taxon>
        <taxon>Glycine subgen. Soja</taxon>
    </lineage>
</organism>
<dbReference type="EMBL" id="KN653085">
    <property type="protein sequence ID" value="KHN27734.1"/>
    <property type="molecule type" value="Genomic_DNA"/>
</dbReference>
<accession>A0A0B2R6H0</accession>
<evidence type="ECO:0000313" key="1">
    <source>
        <dbReference type="EMBL" id="KHN27734.1"/>
    </source>
</evidence>
<proteinExistence type="predicted"/>
<gene>
    <name evidence="1" type="ORF">glysoja_025539</name>
</gene>
<sequence>MKTSSKSIGQLYKPLSVMKECNHCQMVCNKFSCNFFVLKLCQAGKKCKQDSFIWC</sequence>
<dbReference type="Proteomes" id="UP000053555">
    <property type="component" value="Unassembled WGS sequence"/>
</dbReference>